<feature type="transmembrane region" description="Helical" evidence="5">
    <location>
        <begin position="74"/>
        <end position="91"/>
    </location>
</feature>
<accession>A0A381YB93</accession>
<dbReference type="Pfam" id="PF01925">
    <property type="entry name" value="TauE"/>
    <property type="match status" value="1"/>
</dbReference>
<dbReference type="GO" id="GO:0016020">
    <property type="term" value="C:membrane"/>
    <property type="evidence" value="ECO:0007669"/>
    <property type="project" value="UniProtKB-SubCell"/>
</dbReference>
<evidence type="ECO:0000256" key="1">
    <source>
        <dbReference type="ARBA" id="ARBA00004141"/>
    </source>
</evidence>
<keyword evidence="4 5" id="KW-0472">Membrane</keyword>
<organism evidence="6">
    <name type="scientific">marine metagenome</name>
    <dbReference type="NCBI Taxonomy" id="408172"/>
    <lineage>
        <taxon>unclassified sequences</taxon>
        <taxon>metagenomes</taxon>
        <taxon>ecological metagenomes</taxon>
    </lineage>
</organism>
<dbReference type="InterPro" id="IPR002781">
    <property type="entry name" value="TM_pro_TauE-like"/>
</dbReference>
<evidence type="ECO:0000256" key="2">
    <source>
        <dbReference type="ARBA" id="ARBA00022692"/>
    </source>
</evidence>
<comment type="subcellular location">
    <subcellularLocation>
        <location evidence="1">Membrane</location>
        <topology evidence="1">Multi-pass membrane protein</topology>
    </subcellularLocation>
</comment>
<evidence type="ECO:0000313" key="6">
    <source>
        <dbReference type="EMBL" id="SVA73881.1"/>
    </source>
</evidence>
<keyword evidence="3 5" id="KW-1133">Transmembrane helix</keyword>
<evidence type="ECO:0000256" key="3">
    <source>
        <dbReference type="ARBA" id="ARBA00022989"/>
    </source>
</evidence>
<evidence type="ECO:0000256" key="5">
    <source>
        <dbReference type="SAM" id="Phobius"/>
    </source>
</evidence>
<feature type="transmembrane region" description="Helical" evidence="5">
    <location>
        <begin position="42"/>
        <end position="62"/>
    </location>
</feature>
<evidence type="ECO:0008006" key="7">
    <source>
        <dbReference type="Google" id="ProtNLM"/>
    </source>
</evidence>
<feature type="transmembrane region" description="Helical" evidence="5">
    <location>
        <begin position="261"/>
        <end position="279"/>
    </location>
</feature>
<dbReference type="AlphaFoldDB" id="A0A381YB93"/>
<name>A0A381YB93_9ZZZZ</name>
<gene>
    <name evidence="6" type="ORF">METZ01_LOCUS126735</name>
</gene>
<dbReference type="InterPro" id="IPR051598">
    <property type="entry name" value="TSUP/Inactive_protease-like"/>
</dbReference>
<keyword evidence="2 5" id="KW-0812">Transmembrane</keyword>
<protein>
    <recommendedName>
        <fullName evidence="7">Membrane transporter protein</fullName>
    </recommendedName>
</protein>
<evidence type="ECO:0000256" key="4">
    <source>
        <dbReference type="ARBA" id="ARBA00023136"/>
    </source>
</evidence>
<dbReference type="EMBL" id="UINC01017737">
    <property type="protein sequence ID" value="SVA73881.1"/>
    <property type="molecule type" value="Genomic_DNA"/>
</dbReference>
<feature type="transmembrane region" description="Helical" evidence="5">
    <location>
        <begin position="204"/>
        <end position="226"/>
    </location>
</feature>
<dbReference type="PANTHER" id="PTHR43701:SF2">
    <property type="entry name" value="MEMBRANE TRANSPORTER PROTEIN YJNA-RELATED"/>
    <property type="match status" value="1"/>
</dbReference>
<reference evidence="6" key="1">
    <citation type="submission" date="2018-05" db="EMBL/GenBank/DDBJ databases">
        <authorList>
            <person name="Lanie J.A."/>
            <person name="Ng W.-L."/>
            <person name="Kazmierczak K.M."/>
            <person name="Andrzejewski T.M."/>
            <person name="Davidsen T.M."/>
            <person name="Wayne K.J."/>
            <person name="Tettelin H."/>
            <person name="Glass J.I."/>
            <person name="Rusch D."/>
            <person name="Podicherti R."/>
            <person name="Tsui H.-C.T."/>
            <person name="Winkler M.E."/>
        </authorList>
    </citation>
    <scope>NUCLEOTIDE SEQUENCE</scope>
</reference>
<dbReference type="PANTHER" id="PTHR43701">
    <property type="entry name" value="MEMBRANE TRANSPORTER PROTEIN MJ0441-RELATED"/>
    <property type="match status" value="1"/>
</dbReference>
<proteinExistence type="predicted"/>
<sequence length="293" mass="31305">MIEIILFILGLSTGIYGVLVGAGGGFILAPALILFFSKDPEIAAGTSLALVSINSISGFIAYRKSGFIDVRSGILFAIAAVPGSVLAPFILDVMPGNVFRTLFGVLLLALAIHMFFRGSGAEDDSDCITNEISSKPALPKWISFTVKEREITAFDGTIFKYSFNESLATTFNLVLGFVSSFFGTGGGFLRTPILVSAFSFPVKVAVATSIFSLSFYATIGAAAHAFNHNIEWYPTLVWGGLGLVLGGQIGARLTQKIKSFWILKLLLLVVLFLGLQLLLEGLWPGLLNLPSAH</sequence>
<feature type="transmembrane region" description="Helical" evidence="5">
    <location>
        <begin position="97"/>
        <end position="116"/>
    </location>
</feature>
<feature type="transmembrane region" description="Helical" evidence="5">
    <location>
        <begin position="7"/>
        <end position="36"/>
    </location>
</feature>